<name>A0AC60QEU0_IXOPE</name>
<proteinExistence type="predicted"/>
<evidence type="ECO:0000313" key="2">
    <source>
        <dbReference type="Proteomes" id="UP000805193"/>
    </source>
</evidence>
<keyword evidence="2" id="KW-1185">Reference proteome</keyword>
<organism evidence="1 2">
    <name type="scientific">Ixodes persulcatus</name>
    <name type="common">Taiga tick</name>
    <dbReference type="NCBI Taxonomy" id="34615"/>
    <lineage>
        <taxon>Eukaryota</taxon>
        <taxon>Metazoa</taxon>
        <taxon>Ecdysozoa</taxon>
        <taxon>Arthropoda</taxon>
        <taxon>Chelicerata</taxon>
        <taxon>Arachnida</taxon>
        <taxon>Acari</taxon>
        <taxon>Parasitiformes</taxon>
        <taxon>Ixodida</taxon>
        <taxon>Ixodoidea</taxon>
        <taxon>Ixodidae</taxon>
        <taxon>Ixodinae</taxon>
        <taxon>Ixodes</taxon>
    </lineage>
</organism>
<reference evidence="1 2" key="1">
    <citation type="journal article" date="2020" name="Cell">
        <title>Large-Scale Comparative Analyses of Tick Genomes Elucidate Their Genetic Diversity and Vector Capacities.</title>
        <authorList>
            <consortium name="Tick Genome and Microbiome Consortium (TIGMIC)"/>
            <person name="Jia N."/>
            <person name="Wang J."/>
            <person name="Shi W."/>
            <person name="Du L."/>
            <person name="Sun Y."/>
            <person name="Zhan W."/>
            <person name="Jiang J.F."/>
            <person name="Wang Q."/>
            <person name="Zhang B."/>
            <person name="Ji P."/>
            <person name="Bell-Sakyi L."/>
            <person name="Cui X.M."/>
            <person name="Yuan T.T."/>
            <person name="Jiang B.G."/>
            <person name="Yang W.F."/>
            <person name="Lam T.T."/>
            <person name="Chang Q.C."/>
            <person name="Ding S.J."/>
            <person name="Wang X.J."/>
            <person name="Zhu J.G."/>
            <person name="Ruan X.D."/>
            <person name="Zhao L."/>
            <person name="Wei J.T."/>
            <person name="Ye R.Z."/>
            <person name="Que T.C."/>
            <person name="Du C.H."/>
            <person name="Zhou Y.H."/>
            <person name="Cheng J.X."/>
            <person name="Dai P.F."/>
            <person name="Guo W.B."/>
            <person name="Han X.H."/>
            <person name="Huang E.J."/>
            <person name="Li L.F."/>
            <person name="Wei W."/>
            <person name="Gao Y.C."/>
            <person name="Liu J.Z."/>
            <person name="Shao H.Z."/>
            <person name="Wang X."/>
            <person name="Wang C.C."/>
            <person name="Yang T.C."/>
            <person name="Huo Q.B."/>
            <person name="Li W."/>
            <person name="Chen H.Y."/>
            <person name="Chen S.E."/>
            <person name="Zhou L.G."/>
            <person name="Ni X.B."/>
            <person name="Tian J.H."/>
            <person name="Sheng Y."/>
            <person name="Liu T."/>
            <person name="Pan Y.S."/>
            <person name="Xia L.Y."/>
            <person name="Li J."/>
            <person name="Zhao F."/>
            <person name="Cao W.C."/>
        </authorList>
    </citation>
    <scope>NUCLEOTIDE SEQUENCE [LARGE SCALE GENOMIC DNA]</scope>
    <source>
        <strain evidence="1">Iper-2018</strain>
    </source>
</reference>
<evidence type="ECO:0000313" key="1">
    <source>
        <dbReference type="EMBL" id="KAG0432654.1"/>
    </source>
</evidence>
<dbReference type="EMBL" id="JABSTQ010009127">
    <property type="protein sequence ID" value="KAG0432654.1"/>
    <property type="molecule type" value="Genomic_DNA"/>
</dbReference>
<accession>A0AC60QEU0</accession>
<dbReference type="Proteomes" id="UP000805193">
    <property type="component" value="Unassembled WGS sequence"/>
</dbReference>
<sequence length="279" mass="30636">MKRPPPAPLPKGDHKIVVRPRGGFNTASWPDIHILDGARSSIPADLPPARELLRKYPEQNIFVICTSNSERAEAYSKMQAMNIADKTYPATAYITTPENTCKGIIHGIPEEDTPETIWNSLQYNTNPPFCKSGDSGKADPCFSPTRANAFRTGWTTEERLSVACSTRRGWRYVRFASALGTERTSAPRPTTKNASPAAPSSPTTQTTSEPSLCVICGGGHESGSKRCRRRFLPARKPRAPLLPILDLTDQATFPAMDPVGFTLLLPVSRNDTAHRFNNT</sequence>
<protein>
    <submittedName>
        <fullName evidence="1">Uncharacterized protein</fullName>
    </submittedName>
</protein>
<comment type="caution">
    <text evidence="1">The sequence shown here is derived from an EMBL/GenBank/DDBJ whole genome shotgun (WGS) entry which is preliminary data.</text>
</comment>
<gene>
    <name evidence="1" type="ORF">HPB47_020634</name>
</gene>